<organism evidence="3 4">
    <name type="scientific">Miscanthus lutarioriparius</name>
    <dbReference type="NCBI Taxonomy" id="422564"/>
    <lineage>
        <taxon>Eukaryota</taxon>
        <taxon>Viridiplantae</taxon>
        <taxon>Streptophyta</taxon>
        <taxon>Embryophyta</taxon>
        <taxon>Tracheophyta</taxon>
        <taxon>Spermatophyta</taxon>
        <taxon>Magnoliopsida</taxon>
        <taxon>Liliopsida</taxon>
        <taxon>Poales</taxon>
        <taxon>Poaceae</taxon>
        <taxon>PACMAD clade</taxon>
        <taxon>Panicoideae</taxon>
        <taxon>Andropogonodae</taxon>
        <taxon>Andropogoneae</taxon>
        <taxon>Saccharinae</taxon>
        <taxon>Miscanthus</taxon>
    </lineage>
</organism>
<dbReference type="EMBL" id="CAJGYO010000007">
    <property type="protein sequence ID" value="CAD6247852.1"/>
    <property type="molecule type" value="Genomic_DNA"/>
</dbReference>
<dbReference type="PIRSF" id="PIRSF015417">
    <property type="entry name" value="T31B5_30_vWA"/>
    <property type="match status" value="1"/>
</dbReference>
<accession>A0A811PP35</accession>
<dbReference type="InterPro" id="IPR058580">
    <property type="entry name" value="DUF2828"/>
</dbReference>
<dbReference type="Pfam" id="PF11443">
    <property type="entry name" value="DUF2828"/>
    <property type="match status" value="1"/>
</dbReference>
<evidence type="ECO:0000259" key="2">
    <source>
        <dbReference type="Pfam" id="PF25043"/>
    </source>
</evidence>
<dbReference type="PANTHER" id="PTHR31373:SF25">
    <property type="entry name" value="OS02G0179600 PROTEIN"/>
    <property type="match status" value="1"/>
</dbReference>
<comment type="caution">
    <text evidence="3">The sequence shown here is derived from an EMBL/GenBank/DDBJ whole genome shotgun (WGS) entry which is preliminary data.</text>
</comment>
<dbReference type="InterPro" id="IPR056690">
    <property type="entry name" value="DUF7788"/>
</dbReference>
<dbReference type="Proteomes" id="UP000604825">
    <property type="component" value="Unassembled WGS sequence"/>
</dbReference>
<reference evidence="3" key="1">
    <citation type="submission" date="2020-10" db="EMBL/GenBank/DDBJ databases">
        <authorList>
            <person name="Han B."/>
            <person name="Lu T."/>
            <person name="Zhao Q."/>
            <person name="Huang X."/>
            <person name="Zhao Y."/>
        </authorList>
    </citation>
    <scope>NUCLEOTIDE SEQUENCE</scope>
</reference>
<dbReference type="InterPro" id="IPR011205">
    <property type="entry name" value="UCP015417_vWA"/>
</dbReference>
<name>A0A811PP35_9POAL</name>
<evidence type="ECO:0000313" key="3">
    <source>
        <dbReference type="EMBL" id="CAD6247852.1"/>
    </source>
</evidence>
<evidence type="ECO:0000313" key="4">
    <source>
        <dbReference type="Proteomes" id="UP000604825"/>
    </source>
</evidence>
<gene>
    <name evidence="3" type="ORF">NCGR_LOCUS32028</name>
</gene>
<evidence type="ECO:0000259" key="1">
    <source>
        <dbReference type="Pfam" id="PF11443"/>
    </source>
</evidence>
<dbReference type="AlphaFoldDB" id="A0A811PP35"/>
<dbReference type="Pfam" id="PF25043">
    <property type="entry name" value="DUF7788"/>
    <property type="match status" value="1"/>
</dbReference>
<dbReference type="PANTHER" id="PTHR31373">
    <property type="entry name" value="OS06G0652100 PROTEIN"/>
    <property type="match status" value="1"/>
</dbReference>
<dbReference type="OrthoDB" id="1935335at2759"/>
<sequence length="347" mass="38955">MDTTADASYILVGLPEARQHHTVARAMAAAAEPVATGDEFLDLMALTENCSPTFMSSGDPCLDFFFHVVPSTPVASVESLLGVAWAIDSAVALRLVANLHDVVVRCLFPKGFAPELAADLADKHYAYHSCERLRKAALVPLRRTLKLSEVFISTCAWESVAYMRVASVAMKNYKELFLKHDTDRFNSYLTDVKSSKKRITICTLLPHKIITSLGDDGNMADLQWQRMVDDMRTLDRLSNYVAMCDVSRSIEQPKLHKIAGETLYKKTSFVRTMDWGMNTNFKAVFDKILKVAMGARLALEWIVRCVFVFSNMEFDQASVNPWETDYEAIVRKFTDVGYGATMLEVVF</sequence>
<protein>
    <submittedName>
        <fullName evidence="3">Uncharacterized protein</fullName>
    </submittedName>
</protein>
<feature type="domain" description="DUF7788" evidence="2">
    <location>
        <begin position="251"/>
        <end position="347"/>
    </location>
</feature>
<proteinExistence type="predicted"/>
<feature type="domain" description="DUF2828" evidence="1">
    <location>
        <begin position="99"/>
        <end position="234"/>
    </location>
</feature>
<keyword evidence="4" id="KW-1185">Reference proteome</keyword>